<evidence type="ECO:0000313" key="2">
    <source>
        <dbReference type="Proteomes" id="UP000075840"/>
    </source>
</evidence>
<dbReference type="AlphaFoldDB" id="A0A182IFJ2"/>
<organism evidence="1 2">
    <name type="scientific">Anopheles arabiensis</name>
    <name type="common">Mosquito</name>
    <dbReference type="NCBI Taxonomy" id="7173"/>
    <lineage>
        <taxon>Eukaryota</taxon>
        <taxon>Metazoa</taxon>
        <taxon>Ecdysozoa</taxon>
        <taxon>Arthropoda</taxon>
        <taxon>Hexapoda</taxon>
        <taxon>Insecta</taxon>
        <taxon>Pterygota</taxon>
        <taxon>Neoptera</taxon>
        <taxon>Endopterygota</taxon>
        <taxon>Diptera</taxon>
        <taxon>Nematocera</taxon>
        <taxon>Culicoidea</taxon>
        <taxon>Culicidae</taxon>
        <taxon>Anophelinae</taxon>
        <taxon>Anopheles</taxon>
    </lineage>
</organism>
<protein>
    <submittedName>
        <fullName evidence="1">Uncharacterized protein</fullName>
    </submittedName>
</protein>
<dbReference type="Proteomes" id="UP000075840">
    <property type="component" value="Unassembled WGS sequence"/>
</dbReference>
<accession>A0A182IFJ2</accession>
<sequence length="45" mass="5551">MCVCVYVRVYCCIHTELDSNSVWRVRLDRKAYVFVRVCERYCRKE</sequence>
<dbReference type="EMBL" id="APCN01001906">
    <property type="status" value="NOT_ANNOTATED_CDS"/>
    <property type="molecule type" value="Genomic_DNA"/>
</dbReference>
<dbReference type="EnsemblMetazoa" id="AARA014258-RA">
    <property type="protein sequence ID" value="AARA014258-PA"/>
    <property type="gene ID" value="AARA014258"/>
</dbReference>
<keyword evidence="2" id="KW-1185">Reference proteome</keyword>
<evidence type="ECO:0000313" key="1">
    <source>
        <dbReference type="EnsemblMetazoa" id="AARA014258-PA"/>
    </source>
</evidence>
<dbReference type="VEuPathDB" id="VectorBase:AARA014258"/>
<reference evidence="1" key="1">
    <citation type="submission" date="2022-08" db="UniProtKB">
        <authorList>
            <consortium name="EnsemblMetazoa"/>
        </authorList>
    </citation>
    <scope>IDENTIFICATION</scope>
    <source>
        <strain evidence="1">Dongola</strain>
    </source>
</reference>
<name>A0A182IFJ2_ANOAR</name>
<proteinExistence type="predicted"/>